<protein>
    <recommendedName>
        <fullName evidence="11 15">Leucyl/phenylalanyl-tRNA--protein transferase</fullName>
        <ecNumber evidence="10 15">2.3.2.6</ecNumber>
    </recommendedName>
    <alternativeName>
        <fullName evidence="12 15">L/F-transferase</fullName>
    </alternativeName>
    <alternativeName>
        <fullName evidence="13 15">Leucyltransferase</fullName>
    </alternativeName>
    <alternativeName>
        <fullName evidence="14 15">Phenyalanyltransferase</fullName>
    </alternativeName>
</protein>
<evidence type="ECO:0000313" key="16">
    <source>
        <dbReference type="EMBL" id="KZE25900.1"/>
    </source>
</evidence>
<keyword evidence="3 15" id="KW-0808">Transferase</keyword>
<evidence type="ECO:0000256" key="2">
    <source>
        <dbReference type="ARBA" id="ARBA00022490"/>
    </source>
</evidence>
<keyword evidence="17" id="KW-1185">Reference proteome</keyword>
<evidence type="ECO:0000256" key="1">
    <source>
        <dbReference type="ARBA" id="ARBA00004496"/>
    </source>
</evidence>
<evidence type="ECO:0000256" key="4">
    <source>
        <dbReference type="ARBA" id="ARBA00023315"/>
    </source>
</evidence>
<comment type="catalytic activity">
    <reaction evidence="7 15">
        <text>N-terminal L-lysyl-[protein] + L-leucyl-tRNA(Leu) = N-terminal L-leucyl-L-lysyl-[protein] + tRNA(Leu) + H(+)</text>
        <dbReference type="Rhea" id="RHEA:12340"/>
        <dbReference type="Rhea" id="RHEA-COMP:9613"/>
        <dbReference type="Rhea" id="RHEA-COMP:9622"/>
        <dbReference type="Rhea" id="RHEA-COMP:12670"/>
        <dbReference type="Rhea" id="RHEA-COMP:12671"/>
        <dbReference type="ChEBI" id="CHEBI:15378"/>
        <dbReference type="ChEBI" id="CHEBI:65249"/>
        <dbReference type="ChEBI" id="CHEBI:78442"/>
        <dbReference type="ChEBI" id="CHEBI:78494"/>
        <dbReference type="ChEBI" id="CHEBI:133043"/>
        <dbReference type="EC" id="2.3.2.6"/>
    </reaction>
</comment>
<reference evidence="17" key="1">
    <citation type="submission" date="2016-01" db="EMBL/GenBank/DDBJ databases">
        <title>Draft genome of Chromobacterium sp. F49.</title>
        <authorList>
            <person name="Hong K.W."/>
        </authorList>
    </citation>
    <scope>NUCLEOTIDE SEQUENCE [LARGE SCALE GENOMIC DNA]</scope>
    <source>
        <strain evidence="17">CN10</strain>
    </source>
</reference>
<evidence type="ECO:0000256" key="8">
    <source>
        <dbReference type="ARBA" id="ARBA00054043"/>
    </source>
</evidence>
<comment type="subcellular location">
    <subcellularLocation>
        <location evidence="1 15">Cytoplasm</location>
    </subcellularLocation>
</comment>
<evidence type="ECO:0000256" key="14">
    <source>
        <dbReference type="ARBA" id="ARBA00083640"/>
    </source>
</evidence>
<keyword evidence="4 15" id="KW-0012">Acyltransferase</keyword>
<dbReference type="PANTHER" id="PTHR30098:SF2">
    <property type="entry name" value="LEUCYL_PHENYLALANYL-TRNA--PROTEIN TRANSFERASE"/>
    <property type="match status" value="1"/>
</dbReference>
<dbReference type="HAMAP" id="MF_00688">
    <property type="entry name" value="Leu_Phe_trans"/>
    <property type="match status" value="1"/>
</dbReference>
<evidence type="ECO:0000256" key="7">
    <source>
        <dbReference type="ARBA" id="ARBA00051538"/>
    </source>
</evidence>
<comment type="similarity">
    <text evidence="9 15">Belongs to the L/F-transferase family.</text>
</comment>
<dbReference type="OrthoDB" id="9790282at2"/>
<dbReference type="InterPro" id="IPR042203">
    <property type="entry name" value="Leu/Phe-tRNA_Trfase_C"/>
</dbReference>
<evidence type="ECO:0000256" key="5">
    <source>
        <dbReference type="ARBA" id="ARBA00050607"/>
    </source>
</evidence>
<evidence type="ECO:0000313" key="17">
    <source>
        <dbReference type="Proteomes" id="UP000076625"/>
    </source>
</evidence>
<dbReference type="AlphaFoldDB" id="A0A163BBD0"/>
<name>A0A163BBD0_9NEIS</name>
<dbReference type="EC" id="2.3.2.6" evidence="10 15"/>
<dbReference type="SUPFAM" id="SSF55729">
    <property type="entry name" value="Acyl-CoA N-acyltransferases (Nat)"/>
    <property type="match status" value="1"/>
</dbReference>
<sequence>MIAWLDHRPVFPPLSRALAEPNGLLAVGGDLSPERLLAAYRRGIFPWFARGEPILWWSPSPRMVIRPPKLKVSRSLAKALRNRRYRVTVDRAFRAVVEACAAPREPGGDTWIVPEMVEAYCRLHERGYAHSFETWVDGELVGGLYGVGIGTMFYGESMFSRVSDASKIAFVHMVRHLQDMGVAMIDCQMHTPHLESLGAELVPREAFVATLKLGCASAQPASMWDYDYSNEPA</sequence>
<comment type="catalytic activity">
    <reaction evidence="6 15">
        <text>N-terminal L-arginyl-[protein] + L-leucyl-tRNA(Leu) = N-terminal L-leucyl-L-arginyl-[protein] + tRNA(Leu) + H(+)</text>
        <dbReference type="Rhea" id="RHEA:50416"/>
        <dbReference type="Rhea" id="RHEA-COMP:9613"/>
        <dbReference type="Rhea" id="RHEA-COMP:9622"/>
        <dbReference type="Rhea" id="RHEA-COMP:12672"/>
        <dbReference type="Rhea" id="RHEA-COMP:12673"/>
        <dbReference type="ChEBI" id="CHEBI:15378"/>
        <dbReference type="ChEBI" id="CHEBI:64719"/>
        <dbReference type="ChEBI" id="CHEBI:78442"/>
        <dbReference type="ChEBI" id="CHEBI:78494"/>
        <dbReference type="ChEBI" id="CHEBI:133044"/>
        <dbReference type="EC" id="2.3.2.6"/>
    </reaction>
</comment>
<evidence type="ECO:0000256" key="13">
    <source>
        <dbReference type="ARBA" id="ARBA00077165"/>
    </source>
</evidence>
<dbReference type="GO" id="GO:0005737">
    <property type="term" value="C:cytoplasm"/>
    <property type="evidence" value="ECO:0007669"/>
    <property type="project" value="UniProtKB-SubCell"/>
</dbReference>
<dbReference type="Gene3D" id="3.30.70.3550">
    <property type="entry name" value="Leucyl/phenylalanyl-tRNA-protein transferase, N-terminal domain"/>
    <property type="match status" value="1"/>
</dbReference>
<evidence type="ECO:0000256" key="12">
    <source>
        <dbReference type="ARBA" id="ARBA00077136"/>
    </source>
</evidence>
<dbReference type="InterPro" id="IPR016181">
    <property type="entry name" value="Acyl_CoA_acyltransferase"/>
</dbReference>
<dbReference type="Gene3D" id="3.40.630.70">
    <property type="entry name" value="Leucyl/phenylalanyl-tRNA-protein transferase, C-terminal domain"/>
    <property type="match status" value="1"/>
</dbReference>
<dbReference type="EMBL" id="LQQU01000058">
    <property type="protein sequence ID" value="KZE25900.1"/>
    <property type="molecule type" value="Genomic_DNA"/>
</dbReference>
<dbReference type="NCBIfam" id="TIGR00667">
    <property type="entry name" value="aat"/>
    <property type="match status" value="1"/>
</dbReference>
<accession>A0A163BBD0</accession>
<evidence type="ECO:0000256" key="9">
    <source>
        <dbReference type="ARBA" id="ARBA00061535"/>
    </source>
</evidence>
<dbReference type="STRING" id="1452487.AVW16_02420"/>
<evidence type="ECO:0000256" key="3">
    <source>
        <dbReference type="ARBA" id="ARBA00022679"/>
    </source>
</evidence>
<dbReference type="InterPro" id="IPR042221">
    <property type="entry name" value="Leu/Phe-tRNA_Trfase_N"/>
</dbReference>
<gene>
    <name evidence="15" type="primary">aat</name>
    <name evidence="16" type="ORF">AVW16_02420</name>
</gene>
<dbReference type="RefSeq" id="WP_066614329.1">
    <property type="nucleotide sequence ID" value="NZ_LQQU01000058.1"/>
</dbReference>
<proteinExistence type="inferred from homology"/>
<evidence type="ECO:0000256" key="10">
    <source>
        <dbReference type="ARBA" id="ARBA00066767"/>
    </source>
</evidence>
<dbReference type="GO" id="GO:0030163">
    <property type="term" value="P:protein catabolic process"/>
    <property type="evidence" value="ECO:0007669"/>
    <property type="project" value="UniProtKB-UniRule"/>
</dbReference>
<comment type="caution">
    <text evidence="16">The sequence shown here is derived from an EMBL/GenBank/DDBJ whole genome shotgun (WGS) entry which is preliminary data.</text>
</comment>
<evidence type="ECO:0000256" key="15">
    <source>
        <dbReference type="HAMAP-Rule" id="MF_00688"/>
    </source>
</evidence>
<dbReference type="InterPro" id="IPR004616">
    <property type="entry name" value="Leu/Phe-tRNA_Trfase"/>
</dbReference>
<dbReference type="GO" id="GO:0008914">
    <property type="term" value="F:leucyl-tRNA--protein transferase activity"/>
    <property type="evidence" value="ECO:0007669"/>
    <property type="project" value="UniProtKB-UniRule"/>
</dbReference>
<dbReference type="Pfam" id="PF03588">
    <property type="entry name" value="Leu_Phe_trans"/>
    <property type="match status" value="1"/>
</dbReference>
<comment type="function">
    <text evidence="8 15">Functions in the N-end rule pathway of protein degradation where it conjugates Leu, Phe and, less efficiently, Met from aminoacyl-tRNAs to the N-termini of proteins containing an N-terminal arginine or lysine.</text>
</comment>
<dbReference type="FunFam" id="3.40.630.70:FF:000001">
    <property type="entry name" value="Leucyl/phenylalanyl-tRNA--protein transferase"/>
    <property type="match status" value="1"/>
</dbReference>
<dbReference type="Proteomes" id="UP000076625">
    <property type="component" value="Unassembled WGS sequence"/>
</dbReference>
<keyword evidence="2 15" id="KW-0963">Cytoplasm</keyword>
<comment type="catalytic activity">
    <reaction evidence="5 15">
        <text>L-phenylalanyl-tRNA(Phe) + an N-terminal L-alpha-aminoacyl-[protein] = an N-terminal L-phenylalanyl-L-alpha-aminoacyl-[protein] + tRNA(Phe)</text>
        <dbReference type="Rhea" id="RHEA:43632"/>
        <dbReference type="Rhea" id="RHEA-COMP:9668"/>
        <dbReference type="Rhea" id="RHEA-COMP:9699"/>
        <dbReference type="Rhea" id="RHEA-COMP:10636"/>
        <dbReference type="Rhea" id="RHEA-COMP:10637"/>
        <dbReference type="ChEBI" id="CHEBI:78442"/>
        <dbReference type="ChEBI" id="CHEBI:78531"/>
        <dbReference type="ChEBI" id="CHEBI:78597"/>
        <dbReference type="ChEBI" id="CHEBI:83561"/>
        <dbReference type="EC" id="2.3.2.6"/>
    </reaction>
</comment>
<dbReference type="FunFam" id="3.30.70.3550:FF:000001">
    <property type="entry name" value="Leucyl/phenylalanyl-tRNA--protein transferase"/>
    <property type="match status" value="1"/>
</dbReference>
<dbReference type="PANTHER" id="PTHR30098">
    <property type="entry name" value="LEUCYL/PHENYLALANYL-TRNA--PROTEIN TRANSFERASE"/>
    <property type="match status" value="1"/>
</dbReference>
<organism evidence="16 17">
    <name type="scientific">Crenobacter luteus</name>
    <dbReference type="NCBI Taxonomy" id="1452487"/>
    <lineage>
        <taxon>Bacteria</taxon>
        <taxon>Pseudomonadati</taxon>
        <taxon>Pseudomonadota</taxon>
        <taxon>Betaproteobacteria</taxon>
        <taxon>Neisseriales</taxon>
        <taxon>Neisseriaceae</taxon>
        <taxon>Crenobacter</taxon>
    </lineage>
</organism>
<evidence type="ECO:0000256" key="6">
    <source>
        <dbReference type="ARBA" id="ARBA00050652"/>
    </source>
</evidence>
<evidence type="ECO:0000256" key="11">
    <source>
        <dbReference type="ARBA" id="ARBA00074372"/>
    </source>
</evidence>